<sequence length="106" mass="12751">MKEDQETREAWEAALRERKRTPSPNTNRAGSSTPVSSSVDSSRRPQINVDKHLSEWTIPRPPLNGTNWYAVYRDIKMNWLELRSLRNRKRIWEFQKELLRRMLRDD</sequence>
<dbReference type="STRING" id="1036611.A0A1L9Q481"/>
<evidence type="ECO:0000256" key="1">
    <source>
        <dbReference type="SAM" id="MobiDB-lite"/>
    </source>
</evidence>
<evidence type="ECO:0000313" key="3">
    <source>
        <dbReference type="Proteomes" id="UP000184073"/>
    </source>
</evidence>
<dbReference type="OrthoDB" id="6612291at2759"/>
<protein>
    <submittedName>
        <fullName evidence="2">Uncharacterized protein</fullName>
    </submittedName>
</protein>
<organism evidence="2 3">
    <name type="scientific">Aspergillus versicolor CBS 583.65</name>
    <dbReference type="NCBI Taxonomy" id="1036611"/>
    <lineage>
        <taxon>Eukaryota</taxon>
        <taxon>Fungi</taxon>
        <taxon>Dikarya</taxon>
        <taxon>Ascomycota</taxon>
        <taxon>Pezizomycotina</taxon>
        <taxon>Eurotiomycetes</taxon>
        <taxon>Eurotiomycetidae</taxon>
        <taxon>Eurotiales</taxon>
        <taxon>Aspergillaceae</taxon>
        <taxon>Aspergillus</taxon>
        <taxon>Aspergillus subgen. Nidulantes</taxon>
    </lineage>
</organism>
<gene>
    <name evidence="2" type="ORF">ASPVEDRAFT_156199</name>
</gene>
<keyword evidence="3" id="KW-1185">Reference proteome</keyword>
<name>A0A1L9Q481_ASPVE</name>
<dbReference type="VEuPathDB" id="FungiDB:ASPVEDRAFT_156199"/>
<feature type="compositionally biased region" description="Low complexity" evidence="1">
    <location>
        <begin position="31"/>
        <end position="40"/>
    </location>
</feature>
<reference evidence="3" key="1">
    <citation type="journal article" date="2017" name="Genome Biol.">
        <title>Comparative genomics reveals high biological diversity and specific adaptations in the industrially and medically important fungal genus Aspergillus.</title>
        <authorList>
            <person name="de Vries R.P."/>
            <person name="Riley R."/>
            <person name="Wiebenga A."/>
            <person name="Aguilar-Osorio G."/>
            <person name="Amillis S."/>
            <person name="Uchima C.A."/>
            <person name="Anderluh G."/>
            <person name="Asadollahi M."/>
            <person name="Askin M."/>
            <person name="Barry K."/>
            <person name="Battaglia E."/>
            <person name="Bayram O."/>
            <person name="Benocci T."/>
            <person name="Braus-Stromeyer S.A."/>
            <person name="Caldana C."/>
            <person name="Canovas D."/>
            <person name="Cerqueira G.C."/>
            <person name="Chen F."/>
            <person name="Chen W."/>
            <person name="Choi C."/>
            <person name="Clum A."/>
            <person name="Dos Santos R.A."/>
            <person name="Damasio A.R."/>
            <person name="Diallinas G."/>
            <person name="Emri T."/>
            <person name="Fekete E."/>
            <person name="Flipphi M."/>
            <person name="Freyberg S."/>
            <person name="Gallo A."/>
            <person name="Gournas C."/>
            <person name="Habgood R."/>
            <person name="Hainaut M."/>
            <person name="Harispe M.L."/>
            <person name="Henrissat B."/>
            <person name="Hilden K.S."/>
            <person name="Hope R."/>
            <person name="Hossain A."/>
            <person name="Karabika E."/>
            <person name="Karaffa L."/>
            <person name="Karanyi Z."/>
            <person name="Krasevec N."/>
            <person name="Kuo A."/>
            <person name="Kusch H."/>
            <person name="LaButti K."/>
            <person name="Lagendijk E.L."/>
            <person name="Lapidus A."/>
            <person name="Levasseur A."/>
            <person name="Lindquist E."/>
            <person name="Lipzen A."/>
            <person name="Logrieco A.F."/>
            <person name="MacCabe A."/>
            <person name="Maekelae M.R."/>
            <person name="Malavazi I."/>
            <person name="Melin P."/>
            <person name="Meyer V."/>
            <person name="Mielnichuk N."/>
            <person name="Miskei M."/>
            <person name="Molnar A.P."/>
            <person name="Mule G."/>
            <person name="Ngan C.Y."/>
            <person name="Orejas M."/>
            <person name="Orosz E."/>
            <person name="Ouedraogo J.P."/>
            <person name="Overkamp K.M."/>
            <person name="Park H.-S."/>
            <person name="Perrone G."/>
            <person name="Piumi F."/>
            <person name="Punt P.J."/>
            <person name="Ram A.F."/>
            <person name="Ramon A."/>
            <person name="Rauscher S."/>
            <person name="Record E."/>
            <person name="Riano-Pachon D.M."/>
            <person name="Robert V."/>
            <person name="Roehrig J."/>
            <person name="Ruller R."/>
            <person name="Salamov A."/>
            <person name="Salih N.S."/>
            <person name="Samson R.A."/>
            <person name="Sandor E."/>
            <person name="Sanguinetti M."/>
            <person name="Schuetze T."/>
            <person name="Sepcic K."/>
            <person name="Shelest E."/>
            <person name="Sherlock G."/>
            <person name="Sophianopoulou V."/>
            <person name="Squina F.M."/>
            <person name="Sun H."/>
            <person name="Susca A."/>
            <person name="Todd R.B."/>
            <person name="Tsang A."/>
            <person name="Unkles S.E."/>
            <person name="van de Wiele N."/>
            <person name="van Rossen-Uffink D."/>
            <person name="Oliveira J.V."/>
            <person name="Vesth T.C."/>
            <person name="Visser J."/>
            <person name="Yu J.-H."/>
            <person name="Zhou M."/>
            <person name="Andersen M.R."/>
            <person name="Archer D.B."/>
            <person name="Baker S.E."/>
            <person name="Benoit I."/>
            <person name="Brakhage A.A."/>
            <person name="Braus G.H."/>
            <person name="Fischer R."/>
            <person name="Frisvad J.C."/>
            <person name="Goldman G.H."/>
            <person name="Houbraken J."/>
            <person name="Oakley B."/>
            <person name="Pocsi I."/>
            <person name="Scazzocchio C."/>
            <person name="Seiboth B."/>
            <person name="vanKuyk P.A."/>
            <person name="Wortman J."/>
            <person name="Dyer P.S."/>
            <person name="Grigoriev I.V."/>
        </authorList>
    </citation>
    <scope>NUCLEOTIDE SEQUENCE [LARGE SCALE GENOMIC DNA]</scope>
    <source>
        <strain evidence="3">CBS 583.65</strain>
    </source>
</reference>
<dbReference type="RefSeq" id="XP_040674336.1">
    <property type="nucleotide sequence ID" value="XM_040808511.1"/>
</dbReference>
<dbReference type="Proteomes" id="UP000184073">
    <property type="component" value="Unassembled WGS sequence"/>
</dbReference>
<feature type="compositionally biased region" description="Basic and acidic residues" evidence="1">
    <location>
        <begin position="1"/>
        <end position="16"/>
    </location>
</feature>
<dbReference type="EMBL" id="KV878140">
    <property type="protein sequence ID" value="OJJ08574.1"/>
    <property type="molecule type" value="Genomic_DNA"/>
</dbReference>
<dbReference type="GeneID" id="63724022"/>
<evidence type="ECO:0000313" key="2">
    <source>
        <dbReference type="EMBL" id="OJJ08574.1"/>
    </source>
</evidence>
<feature type="region of interest" description="Disordered" evidence="1">
    <location>
        <begin position="1"/>
        <end position="46"/>
    </location>
</feature>
<accession>A0A1L9Q481</accession>
<proteinExistence type="predicted"/>
<dbReference type="AlphaFoldDB" id="A0A1L9Q481"/>